<evidence type="ECO:0000313" key="5">
    <source>
        <dbReference type="EMBL" id="CAJ0576299.1"/>
    </source>
</evidence>
<dbReference type="GO" id="GO:0004252">
    <property type="term" value="F:serine-type endopeptidase activity"/>
    <property type="evidence" value="ECO:0007669"/>
    <property type="project" value="InterPro"/>
</dbReference>
<feature type="signal peptide" evidence="3">
    <location>
        <begin position="1"/>
        <end position="20"/>
    </location>
</feature>
<feature type="domain" description="Peptidase S1" evidence="4">
    <location>
        <begin position="21"/>
        <end position="295"/>
    </location>
</feature>
<dbReference type="GO" id="GO:0006508">
    <property type="term" value="P:proteolysis"/>
    <property type="evidence" value="ECO:0007669"/>
    <property type="project" value="UniProtKB-KW"/>
</dbReference>
<dbReference type="InterPro" id="IPR043504">
    <property type="entry name" value="Peptidase_S1_PA_chymotrypsin"/>
</dbReference>
<keyword evidence="6" id="KW-1185">Reference proteome</keyword>
<gene>
    <name evidence="5" type="ORF">MSPICULIGERA_LOCUS14594</name>
</gene>
<evidence type="ECO:0000313" key="6">
    <source>
        <dbReference type="Proteomes" id="UP001177023"/>
    </source>
</evidence>
<keyword evidence="3" id="KW-0732">Signal</keyword>
<dbReference type="PRINTS" id="PR00722">
    <property type="entry name" value="CHYMOTRYPSIN"/>
</dbReference>
<dbReference type="InterPro" id="IPR000884">
    <property type="entry name" value="TSP1_rpt"/>
</dbReference>
<protein>
    <recommendedName>
        <fullName evidence="4">Peptidase S1 domain-containing protein</fullName>
    </recommendedName>
</protein>
<dbReference type="SUPFAM" id="SSF50494">
    <property type="entry name" value="Trypsin-like serine proteases"/>
    <property type="match status" value="1"/>
</dbReference>
<feature type="non-terminal residue" evidence="5">
    <location>
        <position position="382"/>
    </location>
</feature>
<keyword evidence="2" id="KW-0645">Protease</keyword>
<dbReference type="CDD" id="cd00190">
    <property type="entry name" value="Tryp_SPc"/>
    <property type="match status" value="1"/>
</dbReference>
<organism evidence="5 6">
    <name type="scientific">Mesorhabditis spiculigera</name>
    <dbReference type="NCBI Taxonomy" id="96644"/>
    <lineage>
        <taxon>Eukaryota</taxon>
        <taxon>Metazoa</taxon>
        <taxon>Ecdysozoa</taxon>
        <taxon>Nematoda</taxon>
        <taxon>Chromadorea</taxon>
        <taxon>Rhabditida</taxon>
        <taxon>Rhabditina</taxon>
        <taxon>Rhabditomorpha</taxon>
        <taxon>Rhabditoidea</taxon>
        <taxon>Rhabditidae</taxon>
        <taxon>Mesorhabditinae</taxon>
        <taxon>Mesorhabditis</taxon>
    </lineage>
</organism>
<dbReference type="PROSITE" id="PS50240">
    <property type="entry name" value="TRYPSIN_DOM"/>
    <property type="match status" value="1"/>
</dbReference>
<dbReference type="PROSITE" id="PS00135">
    <property type="entry name" value="TRYPSIN_SER"/>
    <property type="match status" value="1"/>
</dbReference>
<dbReference type="Gene3D" id="2.40.10.10">
    <property type="entry name" value="Trypsin-like serine proteases"/>
    <property type="match status" value="1"/>
</dbReference>
<evidence type="ECO:0000256" key="1">
    <source>
        <dbReference type="ARBA" id="ARBA00023157"/>
    </source>
</evidence>
<dbReference type="InterPro" id="IPR001254">
    <property type="entry name" value="Trypsin_dom"/>
</dbReference>
<dbReference type="SUPFAM" id="SSF82895">
    <property type="entry name" value="TSP-1 type 1 repeat"/>
    <property type="match status" value="1"/>
</dbReference>
<dbReference type="Gene3D" id="2.20.100.10">
    <property type="entry name" value="Thrombospondin type-1 (TSP1) repeat"/>
    <property type="match status" value="1"/>
</dbReference>
<dbReference type="InterPro" id="IPR036383">
    <property type="entry name" value="TSP1_rpt_sf"/>
</dbReference>
<evidence type="ECO:0000256" key="3">
    <source>
        <dbReference type="SAM" id="SignalP"/>
    </source>
</evidence>
<dbReference type="InterPro" id="IPR033116">
    <property type="entry name" value="TRYPSIN_SER"/>
</dbReference>
<dbReference type="PANTHER" id="PTHR24250:SF27">
    <property type="entry name" value="ELASTASE 2 LIKE"/>
    <property type="match status" value="1"/>
</dbReference>
<comment type="caution">
    <text evidence="5">The sequence shown here is derived from an EMBL/GenBank/DDBJ whole genome shotgun (WGS) entry which is preliminary data.</text>
</comment>
<name>A0AA36G596_9BILA</name>
<dbReference type="PROSITE" id="PS00134">
    <property type="entry name" value="TRYPSIN_HIS"/>
    <property type="match status" value="1"/>
</dbReference>
<dbReference type="AlphaFoldDB" id="A0AA36G596"/>
<feature type="chain" id="PRO_5041247191" description="Peptidase S1 domain-containing protein" evidence="3">
    <location>
        <begin position="21"/>
        <end position="382"/>
    </location>
</feature>
<dbReference type="Proteomes" id="UP001177023">
    <property type="component" value="Unassembled WGS sequence"/>
</dbReference>
<dbReference type="InterPro" id="IPR009003">
    <property type="entry name" value="Peptidase_S1_PA"/>
</dbReference>
<dbReference type="SMART" id="SM00020">
    <property type="entry name" value="Tryp_SPc"/>
    <property type="match status" value="1"/>
</dbReference>
<sequence length="382" mass="41895">MHFAFILKFLVFLNFETLDAITNGIRAKSVSEFPFVAHLEVYVGAGSSTCGASIMHEEWILTAGHCLHSLTSNPAEVLVRVGDIDPQSPSMQTIKASALRIHPDYHFEEDYAINGKYEFAVNDIALVRLSRRLVFSRNIRPIEIAENNEKLIGEGVESQVIGWGGTIGSEHSEKLLHTTVSLWSYFHCTQQFPGKLLKTAICGFKKGNGPCEGDSGSPLFVTRNDTRIQIGVVSSGLENECTNENYALVPLELNTILSAEIIDNCTIACLQSSELCIGLFIENGEIATDGIWSEWSPFSDCSTTCGMYGTATRNRTCPPDSEARGYDCIGSSINVVACPSTLCMGMSRSTCYHPYYEKALVPGTKRFGCAQTPNTTDPRLEE</sequence>
<dbReference type="Pfam" id="PF00089">
    <property type="entry name" value="Trypsin"/>
    <property type="match status" value="1"/>
</dbReference>
<dbReference type="InterPro" id="IPR001314">
    <property type="entry name" value="Peptidase_S1A"/>
</dbReference>
<dbReference type="PROSITE" id="PS50092">
    <property type="entry name" value="TSP1"/>
    <property type="match status" value="1"/>
</dbReference>
<keyword evidence="1" id="KW-1015">Disulfide bond</keyword>
<reference evidence="5" key="1">
    <citation type="submission" date="2023-06" db="EMBL/GenBank/DDBJ databases">
        <authorList>
            <person name="Delattre M."/>
        </authorList>
    </citation>
    <scope>NUCLEOTIDE SEQUENCE</scope>
    <source>
        <strain evidence="5">AF72</strain>
    </source>
</reference>
<accession>A0AA36G596</accession>
<dbReference type="FunFam" id="2.40.10.10:FF:000068">
    <property type="entry name" value="transmembrane protease serine 2"/>
    <property type="match status" value="1"/>
</dbReference>
<keyword evidence="2" id="KW-0720">Serine protease</keyword>
<dbReference type="SMART" id="SM00209">
    <property type="entry name" value="TSP1"/>
    <property type="match status" value="1"/>
</dbReference>
<evidence type="ECO:0000259" key="4">
    <source>
        <dbReference type="PROSITE" id="PS50240"/>
    </source>
</evidence>
<proteinExistence type="predicted"/>
<keyword evidence="2" id="KW-0378">Hydrolase</keyword>
<evidence type="ECO:0000256" key="2">
    <source>
        <dbReference type="RuleBase" id="RU363034"/>
    </source>
</evidence>
<dbReference type="Pfam" id="PF00090">
    <property type="entry name" value="TSP_1"/>
    <property type="match status" value="1"/>
</dbReference>
<dbReference type="InterPro" id="IPR018114">
    <property type="entry name" value="TRYPSIN_HIS"/>
</dbReference>
<dbReference type="EMBL" id="CATQJA010002643">
    <property type="protein sequence ID" value="CAJ0576299.1"/>
    <property type="molecule type" value="Genomic_DNA"/>
</dbReference>
<dbReference type="PANTHER" id="PTHR24250">
    <property type="entry name" value="CHYMOTRYPSIN-RELATED"/>
    <property type="match status" value="1"/>
</dbReference>